<keyword evidence="1" id="KW-0732">Signal</keyword>
<comment type="caution">
    <text evidence="2">The sequence shown here is derived from an EMBL/GenBank/DDBJ whole genome shotgun (WGS) entry which is preliminary data.</text>
</comment>
<dbReference type="PROSITE" id="PS51318">
    <property type="entry name" value="TAT"/>
    <property type="match status" value="1"/>
</dbReference>
<protein>
    <recommendedName>
        <fullName evidence="4">VWA domain-containing protein</fullName>
    </recommendedName>
</protein>
<accession>A0ABU9AVP5</accession>
<dbReference type="Proteomes" id="UP001371305">
    <property type="component" value="Unassembled WGS sequence"/>
</dbReference>
<name>A0ABU9AVP5_9BACT</name>
<sequence>MIQPQTSTAMTRRNCLATLGAGSLGIMLSGAARAEESKGKWDEKSMADYTQRLFDWLKANFERRAATLQSIGGKEFKLEYDYLAPSEDKKRQRTFERYAEGRLSGKDTEEHVTACLADYERVRQALAAAEAVASTAWKNEGGEEAAKEGRIYDSTITAARLTVVLDSSPSMKPYLEALRKEITRDFAAAYFVEVDGCQLTRTAVVPWFFAAPVQGVNPFTPERHIPKIPSFEEQPHSTFIRWTRDAPAALSCMVDLMKTDAIYWFCDFDDPDRQDVIVEFGKKLLAQKAKLYAHTLDKKVPTLLATLAERSGGQVVRKKI</sequence>
<feature type="signal peptide" evidence="1">
    <location>
        <begin position="1"/>
        <end position="34"/>
    </location>
</feature>
<evidence type="ECO:0008006" key="4">
    <source>
        <dbReference type="Google" id="ProtNLM"/>
    </source>
</evidence>
<evidence type="ECO:0000313" key="3">
    <source>
        <dbReference type="Proteomes" id="UP001371305"/>
    </source>
</evidence>
<gene>
    <name evidence="2" type="ORF">WKV53_14995</name>
</gene>
<organism evidence="2 3">
    <name type="scientific">Luteolibacter soli</name>
    <dbReference type="NCBI Taxonomy" id="3135280"/>
    <lineage>
        <taxon>Bacteria</taxon>
        <taxon>Pseudomonadati</taxon>
        <taxon>Verrucomicrobiota</taxon>
        <taxon>Verrucomicrobiia</taxon>
        <taxon>Verrucomicrobiales</taxon>
        <taxon>Verrucomicrobiaceae</taxon>
        <taxon>Luteolibacter</taxon>
    </lineage>
</organism>
<proteinExistence type="predicted"/>
<keyword evidence="3" id="KW-1185">Reference proteome</keyword>
<dbReference type="InterPro" id="IPR006311">
    <property type="entry name" value="TAT_signal"/>
</dbReference>
<feature type="chain" id="PRO_5047417475" description="VWA domain-containing protein" evidence="1">
    <location>
        <begin position="35"/>
        <end position="320"/>
    </location>
</feature>
<evidence type="ECO:0000313" key="2">
    <source>
        <dbReference type="EMBL" id="MEK7951820.1"/>
    </source>
</evidence>
<evidence type="ECO:0000256" key="1">
    <source>
        <dbReference type="SAM" id="SignalP"/>
    </source>
</evidence>
<dbReference type="EMBL" id="JBBUKT010000005">
    <property type="protein sequence ID" value="MEK7951820.1"/>
    <property type="molecule type" value="Genomic_DNA"/>
</dbReference>
<dbReference type="RefSeq" id="WP_341405577.1">
    <property type="nucleotide sequence ID" value="NZ_JBBUKT010000005.1"/>
</dbReference>
<reference evidence="2 3" key="1">
    <citation type="submission" date="2024-04" db="EMBL/GenBank/DDBJ databases">
        <title>Luteolibacter sp. isolated from soil.</title>
        <authorList>
            <person name="An J."/>
        </authorList>
    </citation>
    <scope>NUCLEOTIDE SEQUENCE [LARGE SCALE GENOMIC DNA]</scope>
    <source>
        <strain evidence="2 3">Y139</strain>
    </source>
</reference>